<keyword evidence="3" id="KW-1185">Reference proteome</keyword>
<organism evidence="2 3">
    <name type="scientific">Bemisia tabaci</name>
    <name type="common">Sweetpotato whitefly</name>
    <name type="synonym">Aleurodes tabaci</name>
    <dbReference type="NCBI Taxonomy" id="7038"/>
    <lineage>
        <taxon>Eukaryota</taxon>
        <taxon>Metazoa</taxon>
        <taxon>Ecdysozoa</taxon>
        <taxon>Arthropoda</taxon>
        <taxon>Hexapoda</taxon>
        <taxon>Insecta</taxon>
        <taxon>Pterygota</taxon>
        <taxon>Neoptera</taxon>
        <taxon>Paraneoptera</taxon>
        <taxon>Hemiptera</taxon>
        <taxon>Sternorrhyncha</taxon>
        <taxon>Aleyrodoidea</taxon>
        <taxon>Aleyrodidae</taxon>
        <taxon>Aleyrodinae</taxon>
        <taxon>Bemisia</taxon>
    </lineage>
</organism>
<evidence type="ECO:0000313" key="3">
    <source>
        <dbReference type="Proteomes" id="UP001152759"/>
    </source>
</evidence>
<protein>
    <recommendedName>
        <fullName evidence="4">SAM domain-containing protein</fullName>
    </recommendedName>
</protein>
<reference evidence="2" key="1">
    <citation type="submission" date="2021-12" db="EMBL/GenBank/DDBJ databases">
        <authorList>
            <person name="King R."/>
        </authorList>
    </citation>
    <scope>NUCLEOTIDE SEQUENCE</scope>
</reference>
<dbReference type="EMBL" id="OU963866">
    <property type="protein sequence ID" value="CAH0389761.1"/>
    <property type="molecule type" value="Genomic_DNA"/>
</dbReference>
<dbReference type="Proteomes" id="UP001152759">
    <property type="component" value="Chromosome 5"/>
</dbReference>
<evidence type="ECO:0008006" key="4">
    <source>
        <dbReference type="Google" id="ProtNLM"/>
    </source>
</evidence>
<gene>
    <name evidence="2" type="ORF">BEMITA_LOCUS8556</name>
</gene>
<feature type="region of interest" description="Disordered" evidence="1">
    <location>
        <begin position="101"/>
        <end position="129"/>
    </location>
</feature>
<sequence length="565" mass="64554">MPLPQSSPSLKKILVEWGLSEDSARFISESGYVLEDLLLSEPEDLGPITDLLSHPETLRLKRGILKARKETAESQITEIYEVPAEVDSLLIDAVPVIDVSVPPSKKPRTDPPVTNDTTQQVESSSTNSSQFNPLIPPQNFLNHSNGLINPSVQIVQLKPKKVIISSHEVLLQALQEDNKGTTILHLYKINKKLGEVEQGILANFIINTELSQENKFIKAARFKELSLFIKRIFPSEDEVTWYSPYKPLKNGHGIPARGRLLNAYYTARKALIRCGVTPSQREKFKKTPGTLDTGKELTKEEKEELLKKIDFIQKHSKPYKTVEAHWQDTYEYRNKGETPIHDYYSTYPILSTKDGYKLLVKDFLVRYPGFEHKFVTNWTTFVREFSEFVNANPTSYEAIIASFNIDLSVEDEDLATVNVARLLCLILDKAVGQLTKKDVVESFLCVVKNVQDVILKVEERKQKFLKLNRTVQPYPIIVVDDEQQITECYACVNNILYKLSSPMSALDVCFKIYHALDARYPTEAKGAWQFIQQNIYDIKTEYDDNLAQGRKLHKRLLEFKLKKLG</sequence>
<accession>A0A9P0AFQ0</accession>
<dbReference type="AlphaFoldDB" id="A0A9P0AFQ0"/>
<name>A0A9P0AFQ0_BEMTA</name>
<proteinExistence type="predicted"/>
<evidence type="ECO:0000313" key="2">
    <source>
        <dbReference type="EMBL" id="CAH0389761.1"/>
    </source>
</evidence>
<evidence type="ECO:0000256" key="1">
    <source>
        <dbReference type="SAM" id="MobiDB-lite"/>
    </source>
</evidence>
<feature type="compositionally biased region" description="Polar residues" evidence="1">
    <location>
        <begin position="112"/>
        <end position="129"/>
    </location>
</feature>